<feature type="domain" description="WSC" evidence="2">
    <location>
        <begin position="29"/>
        <end position="141"/>
    </location>
</feature>
<reference evidence="4" key="1">
    <citation type="submission" date="2016-11" db="UniProtKB">
        <authorList>
            <consortium name="WormBaseParasite"/>
        </authorList>
    </citation>
    <scope>IDENTIFICATION</scope>
</reference>
<keyword evidence="1" id="KW-0732">Signal</keyword>
<name>A0A1I8IGA5_9PLAT</name>
<sequence>MSPSAFISLTSAVGLLTAASVFGQPIVQFINHVDCCLDTSGNSSHGDLNGLTGVAILGAYDVDFVRGVLDRDDMTVEFCSGACAMGRFRYFGLRDGSECVCGSTVQRIPPCNGGGCDVKKCAGNNSQSCGGTKKISLHENIYTTANGSYKSMASTKIALITVPEMLVRRVYWSQEATVAFECLAACHRSPDCLACAFVQSSRMCRLMRFAAVPSEVASEAQWVWVKL</sequence>
<dbReference type="Pfam" id="PF00024">
    <property type="entry name" value="PAN_1"/>
    <property type="match status" value="1"/>
</dbReference>
<dbReference type="InterPro" id="IPR002889">
    <property type="entry name" value="WSC_carb-bd"/>
</dbReference>
<dbReference type="AlphaFoldDB" id="A0A1I8IGA5"/>
<evidence type="ECO:0000259" key="2">
    <source>
        <dbReference type="PROSITE" id="PS51212"/>
    </source>
</evidence>
<dbReference type="Pfam" id="PF01822">
    <property type="entry name" value="WSC"/>
    <property type="match status" value="1"/>
</dbReference>
<organism evidence="3 4">
    <name type="scientific">Macrostomum lignano</name>
    <dbReference type="NCBI Taxonomy" id="282301"/>
    <lineage>
        <taxon>Eukaryota</taxon>
        <taxon>Metazoa</taxon>
        <taxon>Spiralia</taxon>
        <taxon>Lophotrochozoa</taxon>
        <taxon>Platyhelminthes</taxon>
        <taxon>Rhabditophora</taxon>
        <taxon>Macrostomorpha</taxon>
        <taxon>Macrostomida</taxon>
        <taxon>Macrostomidae</taxon>
        <taxon>Macrostomum</taxon>
    </lineage>
</organism>
<accession>A0A1I8IGA5</accession>
<keyword evidence="3" id="KW-1185">Reference proteome</keyword>
<evidence type="ECO:0000256" key="1">
    <source>
        <dbReference type="SAM" id="SignalP"/>
    </source>
</evidence>
<dbReference type="WBParaSite" id="maker-uti_cns_0012560-snap-gene-0.4-mRNA-1">
    <property type="protein sequence ID" value="maker-uti_cns_0012560-snap-gene-0.4-mRNA-1"/>
    <property type="gene ID" value="maker-uti_cns_0012560-snap-gene-0.4"/>
</dbReference>
<dbReference type="InterPro" id="IPR003609">
    <property type="entry name" value="Pan_app"/>
</dbReference>
<feature type="chain" id="PRO_5009320997" evidence="1">
    <location>
        <begin position="24"/>
        <end position="227"/>
    </location>
</feature>
<dbReference type="SMART" id="SM00321">
    <property type="entry name" value="WSC"/>
    <property type="match status" value="1"/>
</dbReference>
<dbReference type="Proteomes" id="UP000095280">
    <property type="component" value="Unplaced"/>
</dbReference>
<dbReference type="PROSITE" id="PS51212">
    <property type="entry name" value="WSC"/>
    <property type="match status" value="1"/>
</dbReference>
<feature type="signal peptide" evidence="1">
    <location>
        <begin position="1"/>
        <end position="23"/>
    </location>
</feature>
<evidence type="ECO:0000313" key="4">
    <source>
        <dbReference type="WBParaSite" id="maker-uti_cns_0012560-snap-gene-0.4-mRNA-1"/>
    </source>
</evidence>
<proteinExistence type="predicted"/>
<protein>
    <submittedName>
        <fullName evidence="4">WSC domain-containing protein</fullName>
    </submittedName>
</protein>
<evidence type="ECO:0000313" key="3">
    <source>
        <dbReference type="Proteomes" id="UP000095280"/>
    </source>
</evidence>